<dbReference type="EMBL" id="JBJQND010000016">
    <property type="protein sequence ID" value="KAL3847340.1"/>
    <property type="molecule type" value="Genomic_DNA"/>
</dbReference>
<gene>
    <name evidence="1" type="ORF">ACJMK2_018255</name>
</gene>
<accession>A0ABD3UD62</accession>
<dbReference type="Proteomes" id="UP001634394">
    <property type="component" value="Unassembled WGS sequence"/>
</dbReference>
<name>A0ABD3UD62_SINWO</name>
<sequence>MLAEAKRSRKNCTWFHSKLYALFQKLFESTMRTILLLQPLLLLVLAHRIEIQETITEATTTEDGVFWTQYQSENWLTTTESNPPLPYKQSAEKEKDRYTAGNTLCRADQKCDFHQGVTYKYCYVDYSNNWDYCCTGDCDYHGYTYMWCDSGDQWQYCGDPGETNIDGRPCHYAYPCGMHQEKSRASSYWCYVDHKLNWNRCCSPSSKCDYHGYSYKWCYTGYKKETNWQYCK</sequence>
<keyword evidence="2" id="KW-1185">Reference proteome</keyword>
<reference evidence="1 2" key="1">
    <citation type="submission" date="2024-11" db="EMBL/GenBank/DDBJ databases">
        <title>Chromosome-level genome assembly of the freshwater bivalve Anodonta woodiana.</title>
        <authorList>
            <person name="Chen X."/>
        </authorList>
    </citation>
    <scope>NUCLEOTIDE SEQUENCE [LARGE SCALE GENOMIC DNA]</scope>
    <source>
        <strain evidence="1">MN2024</strain>
        <tissue evidence="1">Gills</tissue>
    </source>
</reference>
<dbReference type="AlphaFoldDB" id="A0ABD3UD62"/>
<comment type="caution">
    <text evidence="1">The sequence shown here is derived from an EMBL/GenBank/DDBJ whole genome shotgun (WGS) entry which is preliminary data.</text>
</comment>
<evidence type="ECO:0000313" key="2">
    <source>
        <dbReference type="Proteomes" id="UP001634394"/>
    </source>
</evidence>
<evidence type="ECO:0000313" key="1">
    <source>
        <dbReference type="EMBL" id="KAL3847340.1"/>
    </source>
</evidence>
<protein>
    <submittedName>
        <fullName evidence="1">Uncharacterized protein</fullName>
    </submittedName>
</protein>
<organism evidence="1 2">
    <name type="scientific">Sinanodonta woodiana</name>
    <name type="common">Chinese pond mussel</name>
    <name type="synonym">Anodonta woodiana</name>
    <dbReference type="NCBI Taxonomy" id="1069815"/>
    <lineage>
        <taxon>Eukaryota</taxon>
        <taxon>Metazoa</taxon>
        <taxon>Spiralia</taxon>
        <taxon>Lophotrochozoa</taxon>
        <taxon>Mollusca</taxon>
        <taxon>Bivalvia</taxon>
        <taxon>Autobranchia</taxon>
        <taxon>Heteroconchia</taxon>
        <taxon>Palaeoheterodonta</taxon>
        <taxon>Unionida</taxon>
        <taxon>Unionoidea</taxon>
        <taxon>Unionidae</taxon>
        <taxon>Unioninae</taxon>
        <taxon>Sinanodonta</taxon>
    </lineage>
</organism>
<proteinExistence type="predicted"/>